<evidence type="ECO:0000256" key="3">
    <source>
        <dbReference type="ARBA" id="ARBA00022729"/>
    </source>
</evidence>
<dbReference type="RefSeq" id="WP_172185041.1">
    <property type="nucleotide sequence ID" value="NZ_CAWPPK010000263.1"/>
</dbReference>
<evidence type="ECO:0000256" key="1">
    <source>
        <dbReference type="ARBA" id="ARBA00010333"/>
    </source>
</evidence>
<dbReference type="SUPFAM" id="SSF53850">
    <property type="entry name" value="Periplasmic binding protein-like II"/>
    <property type="match status" value="1"/>
</dbReference>
<evidence type="ECO:0000256" key="4">
    <source>
        <dbReference type="SAM" id="SignalP"/>
    </source>
</evidence>
<comment type="caution">
    <text evidence="6">The sequence shown here is derived from an EMBL/GenBank/DDBJ whole genome shotgun (WGS) entry which is preliminary data.</text>
</comment>
<comment type="similarity">
    <text evidence="1">Belongs to the bacterial solute-binding protein 3 family.</text>
</comment>
<name>A0ABX2CQN9_9CYAN</name>
<keyword evidence="3 4" id="KW-0732">Signal</keyword>
<evidence type="ECO:0000256" key="2">
    <source>
        <dbReference type="ARBA" id="ARBA00022448"/>
    </source>
</evidence>
<evidence type="ECO:0000259" key="5">
    <source>
        <dbReference type="SMART" id="SM00062"/>
    </source>
</evidence>
<sequence length="294" mass="32268">MNSALTNKNLKLAAFTAIFAILFPAALPKIASAQTTLEEIRQTGILKVGIRKDAPPFGYLEGEKWQGVCIEGLEFFRADLEKKINRSVRLEKIETDLNESAEKGRFRSVTSKRAHLECGPNTILKNPPSGIAYSLPFLYSGTYLLVKPENRVRVNPSGFLQDVTIGVLSGSLTQQFIAGRYQLANQRIYEGIGGRESGVKDAVSGAIDAFASDGMLLVGEALRQGLTPSQYSVIPEQPLTCISYGMILPASDTEWKETVNNFIRNQSSTNLLEKVLGRNSPFFPMSVADQDKCI</sequence>
<dbReference type="SMART" id="SM00062">
    <property type="entry name" value="PBPb"/>
    <property type="match status" value="1"/>
</dbReference>
<organism evidence="6 7">
    <name type="scientific">Microcoleus asticus IPMA8</name>
    <dbReference type="NCBI Taxonomy" id="2563858"/>
    <lineage>
        <taxon>Bacteria</taxon>
        <taxon>Bacillati</taxon>
        <taxon>Cyanobacteriota</taxon>
        <taxon>Cyanophyceae</taxon>
        <taxon>Oscillatoriophycideae</taxon>
        <taxon>Oscillatoriales</taxon>
        <taxon>Microcoleaceae</taxon>
        <taxon>Microcoleus</taxon>
        <taxon>Microcoleus asticus</taxon>
    </lineage>
</organism>
<dbReference type="Gene3D" id="3.40.190.10">
    <property type="entry name" value="Periplasmic binding protein-like II"/>
    <property type="match status" value="2"/>
</dbReference>
<evidence type="ECO:0000313" key="6">
    <source>
        <dbReference type="EMBL" id="NQE32712.1"/>
    </source>
</evidence>
<protein>
    <submittedName>
        <fullName evidence="6">Glutamate/aspartate import solute-binding protein</fullName>
    </submittedName>
</protein>
<dbReference type="CDD" id="cd13688">
    <property type="entry name" value="PBP2_GltI_DEBP"/>
    <property type="match status" value="1"/>
</dbReference>
<dbReference type="PANTHER" id="PTHR30085:SF6">
    <property type="entry name" value="ABC TRANSPORTER GLUTAMINE-BINDING PROTEIN GLNH"/>
    <property type="match status" value="1"/>
</dbReference>
<accession>A0ABX2CQN9</accession>
<gene>
    <name evidence="6" type="primary">gltI</name>
    <name evidence="6" type="ORF">E5S67_00428</name>
</gene>
<dbReference type="Pfam" id="PF00497">
    <property type="entry name" value="SBP_bac_3"/>
    <property type="match status" value="1"/>
</dbReference>
<reference evidence="6 7" key="1">
    <citation type="journal article" date="2020" name="Sci. Rep.">
        <title>A novel cyanobacterial geosmin producer, revising GeoA distribution and dispersion patterns in Bacteria.</title>
        <authorList>
            <person name="Churro C."/>
            <person name="Semedo-Aguiar A.P."/>
            <person name="Silva A.D."/>
            <person name="Pereira-Leal J.B."/>
            <person name="Leite R.B."/>
        </authorList>
    </citation>
    <scope>NUCLEOTIDE SEQUENCE [LARGE SCALE GENOMIC DNA]</scope>
    <source>
        <strain evidence="6 7">IPMA8</strain>
    </source>
</reference>
<keyword evidence="2" id="KW-0813">Transport</keyword>
<dbReference type="EMBL" id="SRRZ01000005">
    <property type="protein sequence ID" value="NQE32712.1"/>
    <property type="molecule type" value="Genomic_DNA"/>
</dbReference>
<dbReference type="InterPro" id="IPR001638">
    <property type="entry name" value="Solute-binding_3/MltF_N"/>
</dbReference>
<dbReference type="Proteomes" id="UP000702425">
    <property type="component" value="Unassembled WGS sequence"/>
</dbReference>
<feature type="signal peptide" evidence="4">
    <location>
        <begin position="1"/>
        <end position="33"/>
    </location>
</feature>
<feature type="domain" description="Solute-binding protein family 3/N-terminal" evidence="5">
    <location>
        <begin position="45"/>
        <end position="279"/>
    </location>
</feature>
<feature type="chain" id="PRO_5046718361" evidence="4">
    <location>
        <begin position="34"/>
        <end position="294"/>
    </location>
</feature>
<dbReference type="PANTHER" id="PTHR30085">
    <property type="entry name" value="AMINO ACID ABC TRANSPORTER PERMEASE"/>
    <property type="match status" value="1"/>
</dbReference>
<evidence type="ECO:0000313" key="7">
    <source>
        <dbReference type="Proteomes" id="UP000702425"/>
    </source>
</evidence>
<keyword evidence="7" id="KW-1185">Reference proteome</keyword>
<dbReference type="InterPro" id="IPR051455">
    <property type="entry name" value="Bact_solute-bind_prot3"/>
</dbReference>
<proteinExistence type="inferred from homology"/>